<dbReference type="GO" id="GO:0004806">
    <property type="term" value="F:triacylglycerol lipase activity"/>
    <property type="evidence" value="ECO:0007669"/>
    <property type="project" value="TreeGrafter"/>
</dbReference>
<dbReference type="SUPFAM" id="SSF53474">
    <property type="entry name" value="alpha/beta-Hydrolases"/>
    <property type="match status" value="1"/>
</dbReference>
<evidence type="ECO:0000259" key="1">
    <source>
        <dbReference type="Pfam" id="PF07859"/>
    </source>
</evidence>
<dbReference type="AlphaFoldDB" id="A0AA40BRB2"/>
<dbReference type="PANTHER" id="PTHR23025:SF3">
    <property type="entry name" value="HORMONE-SENSITIVE LIPASE"/>
    <property type="match status" value="1"/>
</dbReference>
<dbReference type="InterPro" id="IPR029058">
    <property type="entry name" value="AB_hydrolase_fold"/>
</dbReference>
<feature type="domain" description="Alpha/beta hydrolase fold-3" evidence="1">
    <location>
        <begin position="100"/>
        <end position="314"/>
    </location>
</feature>
<organism evidence="2 3">
    <name type="scientific">Schizothecium vesticola</name>
    <dbReference type="NCBI Taxonomy" id="314040"/>
    <lineage>
        <taxon>Eukaryota</taxon>
        <taxon>Fungi</taxon>
        <taxon>Dikarya</taxon>
        <taxon>Ascomycota</taxon>
        <taxon>Pezizomycotina</taxon>
        <taxon>Sordariomycetes</taxon>
        <taxon>Sordariomycetidae</taxon>
        <taxon>Sordariales</taxon>
        <taxon>Schizotheciaceae</taxon>
        <taxon>Schizothecium</taxon>
    </lineage>
</organism>
<dbReference type="EMBL" id="JAUKUD010000007">
    <property type="protein sequence ID" value="KAK0738838.1"/>
    <property type="molecule type" value="Genomic_DNA"/>
</dbReference>
<protein>
    <submittedName>
        <fullName evidence="2">Alpha/Beta hydrolase protein</fullName>
    </submittedName>
</protein>
<dbReference type="InterPro" id="IPR013094">
    <property type="entry name" value="AB_hydrolase_3"/>
</dbReference>
<dbReference type="PANTHER" id="PTHR23025">
    <property type="entry name" value="TRIACYLGLYCEROL LIPASE"/>
    <property type="match status" value="1"/>
</dbReference>
<dbReference type="Proteomes" id="UP001172155">
    <property type="component" value="Unassembled WGS sequence"/>
</dbReference>
<name>A0AA40BRB2_9PEZI</name>
<sequence>MSTIPTDISLDATRFDPEKISEETKKINGFLETATTKGPRWHEVGVEKYRQMRETGETPLPVPVYLPEAKDAEFPARDPGRTIPVRVYAPDDGKPSKGIILHMHGGGFVLATHKHQDATLQRYANTCHLTAISIGYRLAPENPFPAAIHDCIDAALHLADHGMSQFAAPLRFLIGESAGANLVAVTAFHLLRARPDLDLAGLVFPFGHFDLTLNLPSVAGFERPLVISREVLERFVEAYTPGMTVEERRNPLVSPLYEDFGIRGERTVKLPPALFLCGTEDPLLDDTLLMGTKWAAGGGEAVVKVWPGAPHGFTAFPGFGPATEGVRVALEFVREKLDKAVGA</sequence>
<evidence type="ECO:0000313" key="3">
    <source>
        <dbReference type="Proteomes" id="UP001172155"/>
    </source>
</evidence>
<reference evidence="2" key="1">
    <citation type="submission" date="2023-06" db="EMBL/GenBank/DDBJ databases">
        <title>Genome-scale phylogeny and comparative genomics of the fungal order Sordariales.</title>
        <authorList>
            <consortium name="Lawrence Berkeley National Laboratory"/>
            <person name="Hensen N."/>
            <person name="Bonometti L."/>
            <person name="Westerberg I."/>
            <person name="Brannstrom I.O."/>
            <person name="Guillou S."/>
            <person name="Cros-Aarteil S."/>
            <person name="Calhoun S."/>
            <person name="Haridas S."/>
            <person name="Kuo A."/>
            <person name="Mondo S."/>
            <person name="Pangilinan J."/>
            <person name="Riley R."/>
            <person name="LaButti K."/>
            <person name="Andreopoulos B."/>
            <person name="Lipzen A."/>
            <person name="Chen C."/>
            <person name="Yanf M."/>
            <person name="Daum C."/>
            <person name="Ng V."/>
            <person name="Clum A."/>
            <person name="Steindorff A."/>
            <person name="Ohm R."/>
            <person name="Martin F."/>
            <person name="Silar P."/>
            <person name="Natvig D."/>
            <person name="Lalanne C."/>
            <person name="Gautier V."/>
            <person name="Ament-velasquez S.L."/>
            <person name="Kruys A."/>
            <person name="Hutchinson M.I."/>
            <person name="Powell A.J."/>
            <person name="Barry K."/>
            <person name="Miller A.N."/>
            <person name="Grigoriev I.V."/>
            <person name="Debuchy R."/>
            <person name="Gladieux P."/>
            <person name="Thoren M.H."/>
            <person name="Johannesson H."/>
        </authorList>
    </citation>
    <scope>NUCLEOTIDE SEQUENCE</scope>
    <source>
        <strain evidence="2">SMH3187-1</strain>
    </source>
</reference>
<comment type="caution">
    <text evidence="2">The sequence shown here is derived from an EMBL/GenBank/DDBJ whole genome shotgun (WGS) entry which is preliminary data.</text>
</comment>
<keyword evidence="3" id="KW-1185">Reference proteome</keyword>
<dbReference type="Pfam" id="PF07859">
    <property type="entry name" value="Abhydrolase_3"/>
    <property type="match status" value="1"/>
</dbReference>
<evidence type="ECO:0000313" key="2">
    <source>
        <dbReference type="EMBL" id="KAK0738838.1"/>
    </source>
</evidence>
<dbReference type="GO" id="GO:0005829">
    <property type="term" value="C:cytosol"/>
    <property type="evidence" value="ECO:0007669"/>
    <property type="project" value="TreeGrafter"/>
</dbReference>
<dbReference type="GO" id="GO:0004771">
    <property type="term" value="F:sterol ester esterase activity"/>
    <property type="evidence" value="ECO:0007669"/>
    <property type="project" value="TreeGrafter"/>
</dbReference>
<dbReference type="GO" id="GO:0019433">
    <property type="term" value="P:triglyceride catabolic process"/>
    <property type="evidence" value="ECO:0007669"/>
    <property type="project" value="TreeGrafter"/>
</dbReference>
<accession>A0AA40BRB2</accession>
<gene>
    <name evidence="2" type="ORF">B0T18DRAFT_422953</name>
</gene>
<proteinExistence type="predicted"/>
<keyword evidence="2" id="KW-0378">Hydrolase</keyword>
<dbReference type="Gene3D" id="3.40.50.1820">
    <property type="entry name" value="alpha/beta hydrolase"/>
    <property type="match status" value="1"/>
</dbReference>